<feature type="compositionally biased region" description="Pro residues" evidence="3">
    <location>
        <begin position="389"/>
        <end position="401"/>
    </location>
</feature>
<evidence type="ECO:0000256" key="1">
    <source>
        <dbReference type="ARBA" id="ARBA00004173"/>
    </source>
</evidence>
<dbReference type="EMBL" id="QGDH01000026">
    <property type="protein sequence ID" value="RAR14128.1"/>
    <property type="molecule type" value="Genomic_DNA"/>
</dbReference>
<dbReference type="PANTHER" id="PTHR28133:SF1">
    <property type="entry name" value="REQUIRED FOR RESPIRATORY GROWTH PROTEIN 7, MITOCHONDRIAL"/>
    <property type="match status" value="1"/>
</dbReference>
<organism evidence="4 5">
    <name type="scientific">Stemphylium lycopersici</name>
    <name type="common">Tomato gray leaf spot disease fungus</name>
    <name type="synonym">Thyrospora lycopersici</name>
    <dbReference type="NCBI Taxonomy" id="183478"/>
    <lineage>
        <taxon>Eukaryota</taxon>
        <taxon>Fungi</taxon>
        <taxon>Dikarya</taxon>
        <taxon>Ascomycota</taxon>
        <taxon>Pezizomycotina</taxon>
        <taxon>Dothideomycetes</taxon>
        <taxon>Pleosporomycetidae</taxon>
        <taxon>Pleosporales</taxon>
        <taxon>Pleosporineae</taxon>
        <taxon>Pleosporaceae</taxon>
        <taxon>Stemphylium</taxon>
    </lineage>
</organism>
<dbReference type="GO" id="GO:0003677">
    <property type="term" value="F:DNA binding"/>
    <property type="evidence" value="ECO:0007669"/>
    <property type="project" value="InterPro"/>
</dbReference>
<comment type="caution">
    <text evidence="4">The sequence shown here is derived from an EMBL/GenBank/DDBJ whole genome shotgun (WGS) entry which is preliminary data.</text>
</comment>
<accession>A0A364N9W0</accession>
<dbReference type="InterPro" id="IPR018828">
    <property type="entry name" value="RRG7"/>
</dbReference>
<evidence type="ECO:0000313" key="5">
    <source>
        <dbReference type="Proteomes" id="UP000249619"/>
    </source>
</evidence>
<name>A0A364N9W0_STELY</name>
<gene>
    <name evidence="4" type="ORF">DDE83_002546</name>
</gene>
<feature type="region of interest" description="Disordered" evidence="3">
    <location>
        <begin position="363"/>
        <end position="430"/>
    </location>
</feature>
<dbReference type="PANTHER" id="PTHR28133">
    <property type="entry name" value="REQUIRED FOR RESPIRATORY GROWTH PROTEIN 7, MITOCHONDRIAL"/>
    <property type="match status" value="1"/>
</dbReference>
<dbReference type="Proteomes" id="UP000249619">
    <property type="component" value="Unassembled WGS sequence"/>
</dbReference>
<dbReference type="Pfam" id="PF10356">
    <property type="entry name" value="RRG7"/>
    <property type="match status" value="2"/>
</dbReference>
<proteinExistence type="predicted"/>
<dbReference type="GO" id="GO:0005739">
    <property type="term" value="C:mitochondrion"/>
    <property type="evidence" value="ECO:0007669"/>
    <property type="project" value="UniProtKB-SubCell"/>
</dbReference>
<dbReference type="PRINTS" id="PR00929">
    <property type="entry name" value="ATHOOK"/>
</dbReference>
<dbReference type="SMART" id="SM00384">
    <property type="entry name" value="AT_hook"/>
    <property type="match status" value="5"/>
</dbReference>
<evidence type="ECO:0000256" key="2">
    <source>
        <dbReference type="ARBA" id="ARBA00023128"/>
    </source>
</evidence>
<comment type="subcellular location">
    <subcellularLocation>
        <location evidence="1">Mitochondrion</location>
    </subcellularLocation>
</comment>
<feature type="region of interest" description="Disordered" evidence="3">
    <location>
        <begin position="1073"/>
        <end position="1207"/>
    </location>
</feature>
<keyword evidence="2" id="KW-0496">Mitochondrion</keyword>
<dbReference type="AlphaFoldDB" id="A0A364N9W0"/>
<keyword evidence="5" id="KW-1185">Reference proteome</keyword>
<protein>
    <submittedName>
        <fullName evidence="4">DNA binding protein</fullName>
    </submittedName>
</protein>
<sequence>MTMADRLQALLDTACAADALERDRLPLEDFLAGLQQEALNFDETLLNLTQLAICKSLLEFLNNGSNAQDALTTSKATQTIAATDSHAVQTDAATISLWGMLPKARDEAYSRGVSDGKEQGHMQGIDHGKEIGMNEGLAVGFSQGHAEGLSKGLAQREDAEITRSLGMNKKAEYSSEITEGLKQEREDFQRLGHSFSNKVLQGGPIHENNDLSLTQELPESGDRKENTKAAVLSNDPFASIWQEGDAAITVTQWLHYSAPSPITTHQGSIHQLTLSKNHHVEETLIQILQPPLILLFESTPAIAAVFSSNTDFITLLPAFPSATVPSKTALNATNLRPSALPTSANISIIIIISPHTALLGLGPCPSDLPQTPPQPPLPQHSLRQHILDPPQPAPRQPGPKSRPPRPSRIPRREAVERRRSPASPLAPARSGRLCQNPCFTGYPWLTAKYPQAAEEGPEVAGDVEAEESAVEETMSKHDRRSPSTFRHIYATPKIKAWKMNNPSIFLSPADLAGRDISFLPAAGFVVIFLVNGGRNSNNRFPVRSQGLFDDVDETARSTARAEAKEIKALQTQIRRQLRRDRHQEYKEAKIARRIAAGKPPESRMSELLERVFGARRKGDGGSLNAEEEAMRRIEAEKLEEGEEGGVWEGNRSSGRARISYSIVRISKMPDPAYRDNDVQPVDSPWLRECGMVKVKSSNPGGCHIVSKTIIQREEGFEDLGVVTGGKRLEGVVQSVPVTVQGNGWHEGLSHPPHTSNPVLNHLHQHDTVMRPFLRPPWLRQFSLLAWLPPTSPHRVPRRIATTSTQNTAPIELPKLILPPGSQHHNSLPTFIEYAKHRNLAPETSLYIGTHYEYTSALSLMRLGFSLLRIGRRDDAGIDLIGHWVLAPLREPLPVIIQCKARKITVNPQHIRELEGSFQGIPPDWRNKDVLGLLVTTMKATKGVMEALSRSRWPMGFVLVSKEGLIQQFVWNRAATERGLEGVGVTVRHTPRALLSDAEHEADEEECPKKKKTAAKFKNAGTRRDIQLTWMGSPIFPERKKLDLETINLMHHISPKDDKDPAVVGVERNTRVRSLPSKPNSIVGTAETTVPKRARGRPKATKAEVAAAAAEPRRTRGRPKIIKAETVAEPTTEAVPTKRRAGRPVGSKSKVPIPEAEKGQPKPRGRPKGSIKPWAGKMPSPRGGQIPTVLKSHVGRPKGAKNKPKVPS</sequence>
<dbReference type="InterPro" id="IPR017956">
    <property type="entry name" value="AT_hook_DNA-bd_motif"/>
</dbReference>
<evidence type="ECO:0000256" key="3">
    <source>
        <dbReference type="SAM" id="MobiDB-lite"/>
    </source>
</evidence>
<feature type="compositionally biased region" description="Basic residues" evidence="3">
    <location>
        <begin position="1192"/>
        <end position="1207"/>
    </location>
</feature>
<feature type="compositionally biased region" description="Polar residues" evidence="3">
    <location>
        <begin position="1076"/>
        <end position="1087"/>
    </location>
</feature>
<feature type="compositionally biased region" description="Basic and acidic residues" evidence="3">
    <location>
        <begin position="410"/>
        <end position="419"/>
    </location>
</feature>
<reference evidence="5" key="1">
    <citation type="submission" date="2018-05" db="EMBL/GenBank/DDBJ databases">
        <title>Draft genome sequence of Stemphylium lycopersici strain CIDEFI 213.</title>
        <authorList>
            <person name="Medina R."/>
            <person name="Franco M.E.E."/>
            <person name="Lucentini C.G."/>
            <person name="Saparrat M.C.N."/>
            <person name="Balatti P.A."/>
        </authorList>
    </citation>
    <scope>NUCLEOTIDE SEQUENCE [LARGE SCALE GENOMIC DNA]</scope>
    <source>
        <strain evidence="5">CIDEFI 213</strain>
    </source>
</reference>
<evidence type="ECO:0000313" key="4">
    <source>
        <dbReference type="EMBL" id="RAR14128.1"/>
    </source>
</evidence>